<gene>
    <name evidence="3" type="ORF">EI981_02660</name>
</gene>
<evidence type="ECO:0000313" key="3">
    <source>
        <dbReference type="EMBL" id="AZS13481.1"/>
    </source>
</evidence>
<feature type="domain" description="Rhamnogalacturonase A/B/Epimerase-like pectate lyase" evidence="2">
    <location>
        <begin position="76"/>
        <end position="329"/>
    </location>
</feature>
<name>A0A3S9UT79_9BACL</name>
<keyword evidence="1" id="KW-1133">Transmembrane helix</keyword>
<dbReference type="SUPFAM" id="SSF51126">
    <property type="entry name" value="Pectin lyase-like"/>
    <property type="match status" value="1"/>
</dbReference>
<dbReference type="EMBL" id="CP034346">
    <property type="protein sequence ID" value="AZS13481.1"/>
    <property type="molecule type" value="Genomic_DNA"/>
</dbReference>
<evidence type="ECO:0000259" key="2">
    <source>
        <dbReference type="Pfam" id="PF12708"/>
    </source>
</evidence>
<keyword evidence="1" id="KW-0812">Transmembrane</keyword>
<evidence type="ECO:0000256" key="1">
    <source>
        <dbReference type="SAM" id="Phobius"/>
    </source>
</evidence>
<dbReference type="OrthoDB" id="6502305at2"/>
<accession>A0A3S9UT79</accession>
<protein>
    <recommendedName>
        <fullName evidence="2">Rhamnogalacturonase A/B/Epimerase-like pectate lyase domain-containing protein</fullName>
    </recommendedName>
</protein>
<feature type="transmembrane region" description="Helical" evidence="1">
    <location>
        <begin position="50"/>
        <end position="71"/>
    </location>
</feature>
<reference evidence="4" key="1">
    <citation type="submission" date="2018-12" db="EMBL/GenBank/DDBJ databases">
        <title>Complete genome sequence of Paenibacillus sp. MBLB1234.</title>
        <authorList>
            <person name="Nam Y.-D."/>
            <person name="Kang J."/>
            <person name="Chung W.-H."/>
            <person name="Park Y.S."/>
        </authorList>
    </citation>
    <scope>NUCLEOTIDE SEQUENCE [LARGE SCALE GENOMIC DNA]</scope>
    <source>
        <strain evidence="4">MBLB1234</strain>
    </source>
</reference>
<dbReference type="InterPro" id="IPR011050">
    <property type="entry name" value="Pectin_lyase_fold/virulence"/>
</dbReference>
<dbReference type="InterPro" id="IPR012334">
    <property type="entry name" value="Pectin_lyas_fold"/>
</dbReference>
<proteinExistence type="predicted"/>
<dbReference type="Proteomes" id="UP000270678">
    <property type="component" value="Chromosome"/>
</dbReference>
<dbReference type="Pfam" id="PF12708">
    <property type="entry name" value="Pect-lyase_RHGA_epim"/>
    <property type="match status" value="1"/>
</dbReference>
<dbReference type="InterPro" id="IPR006626">
    <property type="entry name" value="PbH1"/>
</dbReference>
<dbReference type="AlphaFoldDB" id="A0A3S9UT79"/>
<evidence type="ECO:0000313" key="4">
    <source>
        <dbReference type="Proteomes" id="UP000270678"/>
    </source>
</evidence>
<keyword evidence="1" id="KW-0472">Membrane</keyword>
<dbReference type="SMART" id="SM00710">
    <property type="entry name" value="PbH1"/>
    <property type="match status" value="7"/>
</dbReference>
<organism evidence="3 4">
    <name type="scientific">Paenibacillus lutimineralis</name>
    <dbReference type="NCBI Taxonomy" id="2707005"/>
    <lineage>
        <taxon>Bacteria</taxon>
        <taxon>Bacillati</taxon>
        <taxon>Bacillota</taxon>
        <taxon>Bacilli</taxon>
        <taxon>Bacillales</taxon>
        <taxon>Paenibacillaceae</taxon>
        <taxon>Paenibacillus</taxon>
    </lineage>
</organism>
<dbReference type="Gene3D" id="2.160.20.10">
    <property type="entry name" value="Single-stranded right-handed beta-helix, Pectin lyase-like"/>
    <property type="match status" value="1"/>
</dbReference>
<keyword evidence="4" id="KW-1185">Reference proteome</keyword>
<dbReference type="KEGG" id="plut:EI981_02660"/>
<sequence length="464" mass="50745">MNERIKLCFTHIFIVQIQSFIDMRRRLVIMAFKIYRGGSLLRRNLFKSRFLIYLLLFALSAIAVLAIASPYRNMTINIMQAGARGDGIRDDSAVFIRALHQAAGRKGSTRIIVPAGTYLLNVKEPLELSSKTRLIGEDKPVLKFIAQPSEAFGYEAIRISGRDVLVDGIDLDGSGSFIRGIGIHPGSADVTIANSVIRNMRQAADPQSPLYSAVVSGIMIYGDTEDIKVLTSLITNISAMHSQPVARGIMVWNGSGASPAKRVTISGNEISYITPREDADGIFFDVPPNPAELSDSIVENNKIHHAAKRGIKISTPGVIVRNNYITNPYSGNNRYLFDPEQRLSQDMYSAISIYASHVTISGNLINGRGSYYAAIEADFENLDRIVIENNRIVGEQTEQAEEMTTGIRLGVFDSSSVRGNIIRNVGTAIYIAGQDAEYDNNVLDSLLSGNDVAGITNRTAPANP</sequence>
<dbReference type="InterPro" id="IPR024535">
    <property type="entry name" value="RHGA/B-epi-like_pectate_lyase"/>
</dbReference>